<dbReference type="RefSeq" id="WP_109404709.1">
    <property type="nucleotide sequence ID" value="NZ_QFFG01000003.1"/>
</dbReference>
<protein>
    <recommendedName>
        <fullName evidence="1">Phytase-like domain-containing protein</fullName>
    </recommendedName>
</protein>
<accession>A0A2U2JA18</accession>
<organism evidence="2 3">
    <name type="scientific">Polaribacter aquimarinus</name>
    <dbReference type="NCBI Taxonomy" id="2100726"/>
    <lineage>
        <taxon>Bacteria</taxon>
        <taxon>Pseudomonadati</taxon>
        <taxon>Bacteroidota</taxon>
        <taxon>Flavobacteriia</taxon>
        <taxon>Flavobacteriales</taxon>
        <taxon>Flavobacteriaceae</taxon>
    </lineage>
</organism>
<gene>
    <name evidence="2" type="ORF">DIS07_07925</name>
</gene>
<name>A0A2U2JA18_9FLAO</name>
<dbReference type="Proteomes" id="UP000245670">
    <property type="component" value="Unassembled WGS sequence"/>
</dbReference>
<dbReference type="InterPro" id="IPR027372">
    <property type="entry name" value="Phytase-like_dom"/>
</dbReference>
<evidence type="ECO:0000313" key="3">
    <source>
        <dbReference type="Proteomes" id="UP000245670"/>
    </source>
</evidence>
<dbReference type="EMBL" id="QFFG01000003">
    <property type="protein sequence ID" value="PWG05164.1"/>
    <property type="molecule type" value="Genomic_DNA"/>
</dbReference>
<dbReference type="PROSITE" id="PS51257">
    <property type="entry name" value="PROKAR_LIPOPROTEIN"/>
    <property type="match status" value="1"/>
</dbReference>
<evidence type="ECO:0000259" key="1">
    <source>
        <dbReference type="Pfam" id="PF13449"/>
    </source>
</evidence>
<keyword evidence="3" id="KW-1185">Reference proteome</keyword>
<dbReference type="OrthoDB" id="9798539at2"/>
<proteinExistence type="predicted"/>
<comment type="caution">
    <text evidence="2">The sequence shown here is derived from an EMBL/GenBank/DDBJ whole genome shotgun (WGS) entry which is preliminary data.</text>
</comment>
<dbReference type="AlphaFoldDB" id="A0A2U2JA18"/>
<sequence>MKKKILVVFLVFIFFSCSNSKKIRLTFLDEYTIKDSIQFQSSILGGFSGIDFSKDNYYLIIDDVNKPRLVTSKITIKSDTISSIIFQNVIFLNDSITPFYEKKHLDLESIFIDVDKNEINFVSEGSIYKRKKPLVFVTDFSGHFKYEYSLPRSHKNLNNIKHNAVFEASSKSVQKNGFWVAMEGVLKSDGEEPSFHKTTSPIRITFFDKQSKKATHQFAYHLEPISKPAKGNINLNGVTAILEHKENHFFIIERTYQSGYGAYGNIVRIFEANINEETTNVLEIDSLRNFEYKPLKKRLLFDFKNVKNRLKDGIIDNIEGITFGPKLSNGKSSLILVSDDNFQIYGKQLNQFILLEIDEN</sequence>
<dbReference type="Pfam" id="PF13449">
    <property type="entry name" value="Phytase-like"/>
    <property type="match status" value="1"/>
</dbReference>
<evidence type="ECO:0000313" key="2">
    <source>
        <dbReference type="EMBL" id="PWG05164.1"/>
    </source>
</evidence>
<reference evidence="2 3" key="1">
    <citation type="submission" date="2018-05" db="EMBL/GenBank/DDBJ databases">
        <title>Polaribacter aquimarinus sp. nov., isolated from sediment in a sediment of sea.</title>
        <authorList>
            <person name="Lu D."/>
        </authorList>
    </citation>
    <scope>NUCLEOTIDE SEQUENCE [LARGE SCALE GENOMIC DNA]</scope>
    <source>
        <strain evidence="2 3">ZY113</strain>
    </source>
</reference>
<feature type="domain" description="Phytase-like" evidence="1">
    <location>
        <begin position="44"/>
        <end position="342"/>
    </location>
</feature>